<dbReference type="PANTHER" id="PTHR43046:SF14">
    <property type="entry name" value="MUTT_NUDIX FAMILY PROTEIN"/>
    <property type="match status" value="1"/>
</dbReference>
<dbReference type="Proteomes" id="UP000001876">
    <property type="component" value="Unassembled WGS sequence"/>
</dbReference>
<organism evidence="7">
    <name type="scientific">Micromonas pusilla (strain CCMP1545)</name>
    <name type="common">Picoplanktonic green alga</name>
    <dbReference type="NCBI Taxonomy" id="564608"/>
    <lineage>
        <taxon>Eukaryota</taxon>
        <taxon>Viridiplantae</taxon>
        <taxon>Chlorophyta</taxon>
        <taxon>Mamiellophyceae</taxon>
        <taxon>Mamiellales</taxon>
        <taxon>Mamiellaceae</taxon>
        <taxon>Micromonas</taxon>
    </lineage>
</organism>
<feature type="domain" description="Nudix hydrolase" evidence="5">
    <location>
        <begin position="31"/>
        <end position="182"/>
    </location>
</feature>
<dbReference type="AlphaFoldDB" id="C1MIF5"/>
<keyword evidence="7" id="KW-1185">Reference proteome</keyword>
<sequence>MATASEGAGSASAKTERVYPEECRVEMNGKQYRRCAAALVFNKNGDVLVGERSDRPGSWGMPQGGIEVTETAEAAATRELYEEIGVRVGDAATGLRFVASIPPSDEYCYLAGGWLAKKGLAGQRLEFSLFHLPTTEDPAAFCDLRGLDGEPAEFSRVKWARFAEVIDSVWESKRGPYLAASEAAAPIIAACLSGE</sequence>
<dbReference type="InterPro" id="IPR020476">
    <property type="entry name" value="Nudix_hydrolase"/>
</dbReference>
<dbReference type="OrthoDB" id="276276at2759"/>
<dbReference type="GeneID" id="9681214"/>
<keyword evidence="3 4" id="KW-0378">Hydrolase</keyword>
<reference evidence="6 7" key="1">
    <citation type="journal article" date="2009" name="Science">
        <title>Green evolution and dynamic adaptations revealed by genomes of the marine picoeukaryotes Micromonas.</title>
        <authorList>
            <person name="Worden A.Z."/>
            <person name="Lee J.H."/>
            <person name="Mock T."/>
            <person name="Rouze P."/>
            <person name="Simmons M.P."/>
            <person name="Aerts A.L."/>
            <person name="Allen A.E."/>
            <person name="Cuvelier M.L."/>
            <person name="Derelle E."/>
            <person name="Everett M.V."/>
            <person name="Foulon E."/>
            <person name="Grimwood J."/>
            <person name="Gundlach H."/>
            <person name="Henrissat B."/>
            <person name="Napoli C."/>
            <person name="McDonald S.M."/>
            <person name="Parker M.S."/>
            <person name="Rombauts S."/>
            <person name="Salamov A."/>
            <person name="Von Dassow P."/>
            <person name="Badger J.H."/>
            <person name="Coutinho P.M."/>
            <person name="Demir E."/>
            <person name="Dubchak I."/>
            <person name="Gentemann C."/>
            <person name="Eikrem W."/>
            <person name="Gready J.E."/>
            <person name="John U."/>
            <person name="Lanier W."/>
            <person name="Lindquist E.A."/>
            <person name="Lucas S."/>
            <person name="Mayer K.F."/>
            <person name="Moreau H."/>
            <person name="Not F."/>
            <person name="Otillar R."/>
            <person name="Panaud O."/>
            <person name="Pangilinan J."/>
            <person name="Paulsen I."/>
            <person name="Piegu B."/>
            <person name="Poliakov A."/>
            <person name="Robbens S."/>
            <person name="Schmutz J."/>
            <person name="Toulza E."/>
            <person name="Wyss T."/>
            <person name="Zelensky A."/>
            <person name="Zhou K."/>
            <person name="Armbrust E.V."/>
            <person name="Bhattacharya D."/>
            <person name="Goodenough U.W."/>
            <person name="Van de Peer Y."/>
            <person name="Grigoriev I.V."/>
        </authorList>
    </citation>
    <scope>NUCLEOTIDE SEQUENCE [LARGE SCALE GENOMIC DNA]</scope>
    <source>
        <strain evidence="6 7">CCMP1545</strain>
    </source>
</reference>
<evidence type="ECO:0000256" key="3">
    <source>
        <dbReference type="ARBA" id="ARBA00022801"/>
    </source>
</evidence>
<dbReference type="GO" id="GO:0016462">
    <property type="term" value="F:pyrophosphatase activity"/>
    <property type="evidence" value="ECO:0007669"/>
    <property type="project" value="UniProtKB-ARBA"/>
</dbReference>
<evidence type="ECO:0000256" key="2">
    <source>
        <dbReference type="ARBA" id="ARBA00001946"/>
    </source>
</evidence>
<dbReference type="Gene3D" id="3.90.79.10">
    <property type="entry name" value="Nucleoside Triphosphate Pyrophosphohydrolase"/>
    <property type="match status" value="1"/>
</dbReference>
<dbReference type="InterPro" id="IPR000086">
    <property type="entry name" value="NUDIX_hydrolase_dom"/>
</dbReference>
<accession>C1MIF5</accession>
<evidence type="ECO:0000256" key="4">
    <source>
        <dbReference type="RuleBase" id="RU003476"/>
    </source>
</evidence>
<dbReference type="EMBL" id="GG663735">
    <property type="protein sequence ID" value="EEH60372.1"/>
    <property type="molecule type" value="Genomic_DNA"/>
</dbReference>
<evidence type="ECO:0000256" key="1">
    <source>
        <dbReference type="ARBA" id="ARBA00001936"/>
    </source>
</evidence>
<protein>
    <submittedName>
        <fullName evidence="6">Predicted protein</fullName>
    </submittedName>
</protein>
<dbReference type="CDD" id="cd03671">
    <property type="entry name" value="NUDIX_Ap4A_hydrolase_plant_like"/>
    <property type="match status" value="1"/>
</dbReference>
<proteinExistence type="inferred from homology"/>
<dbReference type="PRINTS" id="PR00502">
    <property type="entry name" value="NUDIXFAMILY"/>
</dbReference>
<evidence type="ECO:0000313" key="6">
    <source>
        <dbReference type="EMBL" id="EEH60372.1"/>
    </source>
</evidence>
<dbReference type="PANTHER" id="PTHR43046">
    <property type="entry name" value="GDP-MANNOSE MANNOSYL HYDROLASE"/>
    <property type="match status" value="1"/>
</dbReference>
<name>C1MIF5_MICPC</name>
<dbReference type="RefSeq" id="XP_003055120.1">
    <property type="nucleotide sequence ID" value="XM_003055074.1"/>
</dbReference>
<dbReference type="PROSITE" id="PS00893">
    <property type="entry name" value="NUDIX_BOX"/>
    <property type="match status" value="1"/>
</dbReference>
<dbReference type="KEGG" id="mpp:MICPUCDRAFT_50548"/>
<comment type="similarity">
    <text evidence="4">Belongs to the Nudix hydrolase family.</text>
</comment>
<evidence type="ECO:0000259" key="5">
    <source>
        <dbReference type="PROSITE" id="PS51462"/>
    </source>
</evidence>
<gene>
    <name evidence="6" type="ORF">MICPUCDRAFT_50548</name>
</gene>
<dbReference type="eggNOG" id="ENOG502SBD7">
    <property type="taxonomic scope" value="Eukaryota"/>
</dbReference>
<dbReference type="PROSITE" id="PS51462">
    <property type="entry name" value="NUDIX"/>
    <property type="match status" value="1"/>
</dbReference>
<dbReference type="OMA" id="WPSKRAP"/>
<dbReference type="Pfam" id="PF00293">
    <property type="entry name" value="NUDIX"/>
    <property type="match status" value="1"/>
</dbReference>
<dbReference type="SUPFAM" id="SSF55811">
    <property type="entry name" value="Nudix"/>
    <property type="match status" value="1"/>
</dbReference>
<dbReference type="InterPro" id="IPR020084">
    <property type="entry name" value="NUDIX_hydrolase_CS"/>
</dbReference>
<evidence type="ECO:0000313" key="7">
    <source>
        <dbReference type="Proteomes" id="UP000001876"/>
    </source>
</evidence>
<comment type="cofactor">
    <cofactor evidence="2">
        <name>Mg(2+)</name>
        <dbReference type="ChEBI" id="CHEBI:18420"/>
    </cofactor>
</comment>
<dbReference type="InterPro" id="IPR022927">
    <property type="entry name" value="RppH"/>
</dbReference>
<dbReference type="InterPro" id="IPR015797">
    <property type="entry name" value="NUDIX_hydrolase-like_dom_sf"/>
</dbReference>
<comment type="cofactor">
    <cofactor evidence="1">
        <name>Mn(2+)</name>
        <dbReference type="ChEBI" id="CHEBI:29035"/>
    </cofactor>
</comment>